<evidence type="ECO:0000259" key="3">
    <source>
        <dbReference type="PROSITE" id="PS50090"/>
    </source>
</evidence>
<evidence type="ECO:0000313" key="5">
    <source>
        <dbReference type="Proteomes" id="UP001497512"/>
    </source>
</evidence>
<feature type="domain" description="Myb-like" evidence="3">
    <location>
        <begin position="52"/>
        <end position="122"/>
    </location>
</feature>
<dbReference type="InterPro" id="IPR001005">
    <property type="entry name" value="SANT/Myb"/>
</dbReference>
<dbReference type="InterPro" id="IPR044822">
    <property type="entry name" value="Myb_DNA-bind_4"/>
</dbReference>
<dbReference type="PANTHER" id="PTHR33492:SF11">
    <property type="entry name" value="OS04G0670900 PROTEIN"/>
    <property type="match status" value="1"/>
</dbReference>
<accession>A0ABP0TXK2</accession>
<dbReference type="PROSITE" id="PS50090">
    <property type="entry name" value="MYB_LIKE"/>
    <property type="match status" value="1"/>
</dbReference>
<keyword evidence="1" id="KW-0175">Coiled coil</keyword>
<dbReference type="Proteomes" id="UP001497512">
    <property type="component" value="Chromosome 16"/>
</dbReference>
<protein>
    <recommendedName>
        <fullName evidence="3">Myb-like domain-containing protein</fullName>
    </recommendedName>
</protein>
<sequence>MAELTVGPPSGLGHHHVISAPLGDEREHRNQTGSDIDVPFGDRSKKDAFRKGRSYKKGNWTAAEILVLQAGRREDFDRIRKANLKERHKTAQERWKWIEDYGWSNGVHKSAQQCQDKWELLVSEFKKVNDHEKTIPGGQKSYWDMSKEERKKTAMPPNFYKEVYNALAEWYIKGRPADPGELDTSAPLHHTGLSLLFKSLPTASDAELSDSEDFDADGDPDVLMRKRKRKSSMLPLSEDMSLALILKKNNKKVIEAMLESEDRKDKRHKEEMEMEEKKLEFEREKFRSTLQLGAGYIGALNSIGDGVKQLGAALTASSHT</sequence>
<dbReference type="Pfam" id="PF13837">
    <property type="entry name" value="Myb_DNA-bind_4"/>
    <property type="match status" value="1"/>
</dbReference>
<evidence type="ECO:0000313" key="4">
    <source>
        <dbReference type="EMBL" id="CAK9207631.1"/>
    </source>
</evidence>
<proteinExistence type="predicted"/>
<reference evidence="4" key="1">
    <citation type="submission" date="2024-02" db="EMBL/GenBank/DDBJ databases">
        <authorList>
            <consortium name="ELIXIR-Norway"/>
            <consortium name="Elixir Norway"/>
        </authorList>
    </citation>
    <scope>NUCLEOTIDE SEQUENCE</scope>
</reference>
<dbReference type="PANTHER" id="PTHR33492">
    <property type="entry name" value="OSJNBA0043A12.37 PROTEIN-RELATED"/>
    <property type="match status" value="1"/>
</dbReference>
<organism evidence="4 5">
    <name type="scientific">Sphagnum troendelagicum</name>
    <dbReference type="NCBI Taxonomy" id="128251"/>
    <lineage>
        <taxon>Eukaryota</taxon>
        <taxon>Viridiplantae</taxon>
        <taxon>Streptophyta</taxon>
        <taxon>Embryophyta</taxon>
        <taxon>Bryophyta</taxon>
        <taxon>Sphagnophytina</taxon>
        <taxon>Sphagnopsida</taxon>
        <taxon>Sphagnales</taxon>
        <taxon>Sphagnaceae</taxon>
        <taxon>Sphagnum</taxon>
    </lineage>
</organism>
<evidence type="ECO:0000256" key="2">
    <source>
        <dbReference type="SAM" id="MobiDB-lite"/>
    </source>
</evidence>
<dbReference type="Gene3D" id="1.10.10.60">
    <property type="entry name" value="Homeodomain-like"/>
    <property type="match status" value="1"/>
</dbReference>
<evidence type="ECO:0000256" key="1">
    <source>
        <dbReference type="SAM" id="Coils"/>
    </source>
</evidence>
<dbReference type="EMBL" id="OZ019908">
    <property type="protein sequence ID" value="CAK9207631.1"/>
    <property type="molecule type" value="Genomic_DNA"/>
</dbReference>
<feature type="region of interest" description="Disordered" evidence="2">
    <location>
        <begin position="1"/>
        <end position="43"/>
    </location>
</feature>
<feature type="coiled-coil region" evidence="1">
    <location>
        <begin position="258"/>
        <end position="289"/>
    </location>
</feature>
<name>A0ABP0TXK2_9BRYO</name>
<keyword evidence="5" id="KW-1185">Reference proteome</keyword>
<gene>
    <name evidence="4" type="ORF">CSSPTR1EN2_LOCUS8903</name>
</gene>